<dbReference type="Proteomes" id="UP000277580">
    <property type="component" value="Unassembled WGS sequence"/>
</dbReference>
<gene>
    <name evidence="2" type="ORF">P167DRAFT_531933</name>
</gene>
<keyword evidence="3" id="KW-1185">Reference proteome</keyword>
<evidence type="ECO:0000313" key="3">
    <source>
        <dbReference type="Proteomes" id="UP000277580"/>
    </source>
</evidence>
<name>A0A3N4L2D3_9PEZI</name>
<protein>
    <submittedName>
        <fullName evidence="2">Uncharacterized protein</fullName>
    </submittedName>
</protein>
<keyword evidence="1" id="KW-0812">Transmembrane</keyword>
<accession>A0A3N4L2D3</accession>
<evidence type="ECO:0000313" key="2">
    <source>
        <dbReference type="EMBL" id="RPB16984.1"/>
    </source>
</evidence>
<keyword evidence="1" id="KW-0472">Membrane</keyword>
<feature type="non-terminal residue" evidence="2">
    <location>
        <position position="51"/>
    </location>
</feature>
<proteinExistence type="predicted"/>
<dbReference type="EMBL" id="ML119107">
    <property type="protein sequence ID" value="RPB16984.1"/>
    <property type="molecule type" value="Genomic_DNA"/>
</dbReference>
<sequence length="51" mass="5606">MPGLRRSIGTISSPGDDIGGYTYLIFLICLDEAYLLLIAPGTRRQYDDGDL</sequence>
<organism evidence="2 3">
    <name type="scientific">Morchella conica CCBAS932</name>
    <dbReference type="NCBI Taxonomy" id="1392247"/>
    <lineage>
        <taxon>Eukaryota</taxon>
        <taxon>Fungi</taxon>
        <taxon>Dikarya</taxon>
        <taxon>Ascomycota</taxon>
        <taxon>Pezizomycotina</taxon>
        <taxon>Pezizomycetes</taxon>
        <taxon>Pezizales</taxon>
        <taxon>Morchellaceae</taxon>
        <taxon>Morchella</taxon>
    </lineage>
</organism>
<reference evidence="2 3" key="1">
    <citation type="journal article" date="2018" name="Nat. Ecol. Evol.">
        <title>Pezizomycetes genomes reveal the molecular basis of ectomycorrhizal truffle lifestyle.</title>
        <authorList>
            <person name="Murat C."/>
            <person name="Payen T."/>
            <person name="Noel B."/>
            <person name="Kuo A."/>
            <person name="Morin E."/>
            <person name="Chen J."/>
            <person name="Kohler A."/>
            <person name="Krizsan K."/>
            <person name="Balestrini R."/>
            <person name="Da Silva C."/>
            <person name="Montanini B."/>
            <person name="Hainaut M."/>
            <person name="Levati E."/>
            <person name="Barry K.W."/>
            <person name="Belfiori B."/>
            <person name="Cichocki N."/>
            <person name="Clum A."/>
            <person name="Dockter R.B."/>
            <person name="Fauchery L."/>
            <person name="Guy J."/>
            <person name="Iotti M."/>
            <person name="Le Tacon F."/>
            <person name="Lindquist E.A."/>
            <person name="Lipzen A."/>
            <person name="Malagnac F."/>
            <person name="Mello A."/>
            <person name="Molinier V."/>
            <person name="Miyauchi S."/>
            <person name="Poulain J."/>
            <person name="Riccioni C."/>
            <person name="Rubini A."/>
            <person name="Sitrit Y."/>
            <person name="Splivallo R."/>
            <person name="Traeger S."/>
            <person name="Wang M."/>
            <person name="Zifcakova L."/>
            <person name="Wipf D."/>
            <person name="Zambonelli A."/>
            <person name="Paolocci F."/>
            <person name="Nowrousian M."/>
            <person name="Ottonello S."/>
            <person name="Baldrian P."/>
            <person name="Spatafora J.W."/>
            <person name="Henrissat B."/>
            <person name="Nagy L.G."/>
            <person name="Aury J.M."/>
            <person name="Wincker P."/>
            <person name="Grigoriev I.V."/>
            <person name="Bonfante P."/>
            <person name="Martin F.M."/>
        </authorList>
    </citation>
    <scope>NUCLEOTIDE SEQUENCE [LARGE SCALE GENOMIC DNA]</scope>
    <source>
        <strain evidence="2 3">CCBAS932</strain>
    </source>
</reference>
<dbReference type="AlphaFoldDB" id="A0A3N4L2D3"/>
<feature type="transmembrane region" description="Helical" evidence="1">
    <location>
        <begin position="20"/>
        <end position="39"/>
    </location>
</feature>
<evidence type="ECO:0000256" key="1">
    <source>
        <dbReference type="SAM" id="Phobius"/>
    </source>
</evidence>
<dbReference type="InParanoid" id="A0A3N4L2D3"/>
<keyword evidence="1" id="KW-1133">Transmembrane helix</keyword>